<keyword evidence="9" id="KW-0998">Cell outer membrane</keyword>
<dbReference type="KEGG" id="opf:CBP31_13725"/>
<organism evidence="14 15">
    <name type="scientific">Oceanisphaera profunda</name>
    <dbReference type="NCBI Taxonomy" id="1416627"/>
    <lineage>
        <taxon>Bacteria</taxon>
        <taxon>Pseudomonadati</taxon>
        <taxon>Pseudomonadota</taxon>
        <taxon>Gammaproteobacteria</taxon>
        <taxon>Aeromonadales</taxon>
        <taxon>Aeromonadaceae</taxon>
        <taxon>Oceanisphaera</taxon>
    </lineage>
</organism>
<protein>
    <submittedName>
        <fullName evidence="14">Cell envelope biogenesis protein OmpA</fullName>
    </submittedName>
</protein>
<keyword evidence="4" id="KW-1134">Transmembrane beta strand</keyword>
<keyword evidence="5" id="KW-0812">Transmembrane</keyword>
<sequence length="318" mass="34503">MKKTVAPTLIALALAAAGMSATVQADWYLGAGAGYAEFSDIERNDSGLDGDGEAISLFTGYNFNDYFGVELGFNHFGQDLDTNALNLSAIGRMPLSERMSLFAELGALGYDVDAGEGDKGVAPMAGLGLTYRASDLVDLQARYRRIEDMGDSGKNGLGFDTDVNNYMLEVVLHPNRGDSTPPPVAPVVQQPAPETTYETRSVTADGSIYFGFDKSDLSGESRATLDEVARFSQENPNYQVELAGYADRLGSAEYNRKLSERRALAAKDYLVQRGVAAQNIQTAWYGSELAEGQTEEERQRDRRVDAKAQATIEVEIVE</sequence>
<keyword evidence="7" id="KW-0626">Porin</keyword>
<dbReference type="GO" id="GO:0015288">
    <property type="term" value="F:porin activity"/>
    <property type="evidence" value="ECO:0007669"/>
    <property type="project" value="UniProtKB-KW"/>
</dbReference>
<evidence type="ECO:0000256" key="12">
    <source>
        <dbReference type="SAM" id="SignalP"/>
    </source>
</evidence>
<evidence type="ECO:0000256" key="5">
    <source>
        <dbReference type="ARBA" id="ARBA00022692"/>
    </source>
</evidence>
<feature type="region of interest" description="Disordered" evidence="11">
    <location>
        <begin position="175"/>
        <end position="198"/>
    </location>
</feature>
<dbReference type="EMBL" id="CP021377">
    <property type="protein sequence ID" value="ART83556.1"/>
    <property type="molecule type" value="Genomic_DNA"/>
</dbReference>
<evidence type="ECO:0000256" key="2">
    <source>
        <dbReference type="ARBA" id="ARBA00005710"/>
    </source>
</evidence>
<feature type="signal peptide" evidence="12">
    <location>
        <begin position="1"/>
        <end position="25"/>
    </location>
</feature>
<evidence type="ECO:0000256" key="10">
    <source>
        <dbReference type="PROSITE-ProRule" id="PRU00473"/>
    </source>
</evidence>
<dbReference type="GO" id="GO:0046930">
    <property type="term" value="C:pore complex"/>
    <property type="evidence" value="ECO:0007669"/>
    <property type="project" value="UniProtKB-KW"/>
</dbReference>
<evidence type="ECO:0000313" key="15">
    <source>
        <dbReference type="Proteomes" id="UP000243937"/>
    </source>
</evidence>
<dbReference type="SUPFAM" id="SSF56925">
    <property type="entry name" value="OMPA-like"/>
    <property type="match status" value="1"/>
</dbReference>
<evidence type="ECO:0000313" key="14">
    <source>
        <dbReference type="EMBL" id="ART83556.1"/>
    </source>
</evidence>
<dbReference type="InterPro" id="IPR000498">
    <property type="entry name" value="OmpA-like_TM_dom"/>
</dbReference>
<dbReference type="Gene3D" id="3.30.1330.60">
    <property type="entry name" value="OmpA-like domain"/>
    <property type="match status" value="1"/>
</dbReference>
<dbReference type="SUPFAM" id="SSF103088">
    <property type="entry name" value="OmpA-like"/>
    <property type="match status" value="1"/>
</dbReference>
<dbReference type="Gene3D" id="2.40.160.20">
    <property type="match status" value="1"/>
</dbReference>
<dbReference type="RefSeq" id="WP_087038235.1">
    <property type="nucleotide sequence ID" value="NZ_CP021377.1"/>
</dbReference>
<dbReference type="GO" id="GO:0009279">
    <property type="term" value="C:cell outer membrane"/>
    <property type="evidence" value="ECO:0007669"/>
    <property type="project" value="UniProtKB-SubCell"/>
</dbReference>
<comment type="similarity">
    <text evidence="2">Belongs to the outer membrane OOP (TC 1.B.6) superfamily. OmpA family.</text>
</comment>
<dbReference type="InterPro" id="IPR011250">
    <property type="entry name" value="OMP/PagP_B-barrel"/>
</dbReference>
<dbReference type="PROSITE" id="PS51123">
    <property type="entry name" value="OMPA_2"/>
    <property type="match status" value="1"/>
</dbReference>
<reference evidence="14 15" key="1">
    <citation type="journal article" date="2014" name="Int. J. Syst. Evol. Microbiol.">
        <title>Oceanisphaera profunda sp. nov., a marine bacterium isolated from deep-sea sediment, and emended description of the genus Oceanisphaera.</title>
        <authorList>
            <person name="Xu Z."/>
            <person name="Zhang X.Y."/>
            <person name="Su H.N."/>
            <person name="Yu Z.C."/>
            <person name="Liu C."/>
            <person name="Li H."/>
            <person name="Chen X.L."/>
            <person name="Song X.Y."/>
            <person name="Xie B.B."/>
            <person name="Qin Q.L."/>
            <person name="Zhou B.C."/>
            <person name="Shi M."/>
            <person name="Huang Y."/>
            <person name="Zhang Y.Z."/>
        </authorList>
    </citation>
    <scope>NUCLEOTIDE SEQUENCE [LARGE SCALE GENOMIC DNA]</scope>
    <source>
        <strain evidence="14 15">SM1222</strain>
    </source>
</reference>
<evidence type="ECO:0000259" key="13">
    <source>
        <dbReference type="PROSITE" id="PS51123"/>
    </source>
</evidence>
<comment type="subcellular location">
    <subcellularLocation>
        <location evidence="1">Cell outer membrane</location>
        <topology evidence="1">Multi-pass membrane protein</topology>
    </subcellularLocation>
</comment>
<evidence type="ECO:0000256" key="4">
    <source>
        <dbReference type="ARBA" id="ARBA00022452"/>
    </source>
</evidence>
<evidence type="ECO:0000256" key="9">
    <source>
        <dbReference type="ARBA" id="ARBA00023237"/>
    </source>
</evidence>
<dbReference type="PANTHER" id="PTHR30329:SF21">
    <property type="entry name" value="LIPOPROTEIN YIAD-RELATED"/>
    <property type="match status" value="1"/>
</dbReference>
<gene>
    <name evidence="14" type="ORF">CBP31_13725</name>
</gene>
<keyword evidence="6" id="KW-0406">Ion transport</keyword>
<feature type="domain" description="OmpA-like" evidence="13">
    <location>
        <begin position="197"/>
        <end position="312"/>
    </location>
</feature>
<dbReference type="Pfam" id="PF00691">
    <property type="entry name" value="OmpA"/>
    <property type="match status" value="1"/>
</dbReference>
<keyword evidence="12" id="KW-0732">Signal</keyword>
<evidence type="ECO:0000256" key="3">
    <source>
        <dbReference type="ARBA" id="ARBA00022448"/>
    </source>
</evidence>
<dbReference type="AlphaFoldDB" id="A0A1Y0D8W6"/>
<dbReference type="GO" id="GO:0006811">
    <property type="term" value="P:monoatomic ion transport"/>
    <property type="evidence" value="ECO:0007669"/>
    <property type="project" value="UniProtKB-KW"/>
</dbReference>
<dbReference type="PRINTS" id="PR01021">
    <property type="entry name" value="OMPADOMAIN"/>
</dbReference>
<dbReference type="PROSITE" id="PS01068">
    <property type="entry name" value="OMPA_1"/>
    <property type="match status" value="1"/>
</dbReference>
<dbReference type="Pfam" id="PF01389">
    <property type="entry name" value="OmpA_membrane"/>
    <property type="match status" value="1"/>
</dbReference>
<dbReference type="InterPro" id="IPR006665">
    <property type="entry name" value="OmpA-like"/>
</dbReference>
<dbReference type="OrthoDB" id="1149075at2"/>
<evidence type="ECO:0000256" key="8">
    <source>
        <dbReference type="ARBA" id="ARBA00023136"/>
    </source>
</evidence>
<dbReference type="InterPro" id="IPR050330">
    <property type="entry name" value="Bact_OuterMem_StrucFunc"/>
</dbReference>
<dbReference type="InterPro" id="IPR006664">
    <property type="entry name" value="OMP_bac"/>
</dbReference>
<proteinExistence type="inferred from homology"/>
<dbReference type="PANTHER" id="PTHR30329">
    <property type="entry name" value="STATOR ELEMENT OF FLAGELLAR MOTOR COMPLEX"/>
    <property type="match status" value="1"/>
</dbReference>
<keyword evidence="8 10" id="KW-0472">Membrane</keyword>
<evidence type="ECO:0000256" key="6">
    <source>
        <dbReference type="ARBA" id="ARBA00023065"/>
    </source>
</evidence>
<accession>A0A1Y0D8W6</accession>
<keyword evidence="3" id="KW-0813">Transport</keyword>
<dbReference type="CDD" id="cd07185">
    <property type="entry name" value="OmpA_C-like"/>
    <property type="match status" value="1"/>
</dbReference>
<dbReference type="Proteomes" id="UP000243937">
    <property type="component" value="Chromosome"/>
</dbReference>
<evidence type="ECO:0000256" key="7">
    <source>
        <dbReference type="ARBA" id="ARBA00023114"/>
    </source>
</evidence>
<evidence type="ECO:0000256" key="1">
    <source>
        <dbReference type="ARBA" id="ARBA00004571"/>
    </source>
</evidence>
<keyword evidence="15" id="KW-1185">Reference proteome</keyword>
<dbReference type="InterPro" id="IPR006690">
    <property type="entry name" value="OMPA-like_CS"/>
</dbReference>
<name>A0A1Y0D8W6_9GAMM</name>
<evidence type="ECO:0000256" key="11">
    <source>
        <dbReference type="SAM" id="MobiDB-lite"/>
    </source>
</evidence>
<feature type="chain" id="PRO_5013321996" evidence="12">
    <location>
        <begin position="26"/>
        <end position="318"/>
    </location>
</feature>
<dbReference type="InterPro" id="IPR036737">
    <property type="entry name" value="OmpA-like_sf"/>
</dbReference>